<dbReference type="InterPro" id="IPR035979">
    <property type="entry name" value="RBD_domain_sf"/>
</dbReference>
<dbReference type="PANTHER" id="PTHR23099:SF0">
    <property type="entry name" value="GERM CELL NUCLEAR ACIDIC PROTEIN"/>
    <property type="match status" value="1"/>
</dbReference>
<feature type="compositionally biased region" description="Basic residues" evidence="5">
    <location>
        <begin position="309"/>
        <end position="318"/>
    </location>
</feature>
<dbReference type="InterPro" id="IPR012677">
    <property type="entry name" value="Nucleotide-bd_a/b_plait_sf"/>
</dbReference>
<evidence type="ECO:0000313" key="7">
    <source>
        <dbReference type="Proteomes" id="UP000189703"/>
    </source>
</evidence>
<feature type="compositionally biased region" description="Polar residues" evidence="5">
    <location>
        <begin position="294"/>
        <end position="305"/>
    </location>
</feature>
<dbReference type="PANTHER" id="PTHR23099">
    <property type="entry name" value="TRANSCRIPTIONAL REGULATOR"/>
    <property type="match status" value="1"/>
</dbReference>
<dbReference type="GO" id="GO:0005730">
    <property type="term" value="C:nucleolus"/>
    <property type="evidence" value="ECO:0007669"/>
    <property type="project" value="UniProtKB-SubCell"/>
</dbReference>
<dbReference type="eggNOG" id="ENOG502QPQA">
    <property type="taxonomic scope" value="Eukaryota"/>
</dbReference>
<dbReference type="PROSITE" id="PS50102">
    <property type="entry name" value="RRM"/>
    <property type="match status" value="1"/>
</dbReference>
<feature type="region of interest" description="Disordered" evidence="5">
    <location>
        <begin position="468"/>
        <end position="548"/>
    </location>
</feature>
<evidence type="ECO:0000256" key="3">
    <source>
        <dbReference type="ARBA" id="ARBA00023242"/>
    </source>
</evidence>
<keyword evidence="7" id="KW-1185">Reference proteome</keyword>
<evidence type="ECO:0000256" key="1">
    <source>
        <dbReference type="ARBA" id="ARBA00004604"/>
    </source>
</evidence>
<feature type="domain" description="RRM" evidence="6">
    <location>
        <begin position="13"/>
        <end position="89"/>
    </location>
</feature>
<keyword evidence="3" id="KW-0539">Nucleus</keyword>
<dbReference type="Pfam" id="PF00076">
    <property type="entry name" value="RRM_1"/>
    <property type="match status" value="1"/>
</dbReference>
<feature type="compositionally biased region" description="Polar residues" evidence="5">
    <location>
        <begin position="400"/>
        <end position="415"/>
    </location>
</feature>
<feature type="compositionally biased region" description="Polar residues" evidence="5">
    <location>
        <begin position="514"/>
        <end position="525"/>
    </location>
</feature>
<name>A0A1U7ZGP6_NELNU</name>
<dbReference type="STRING" id="4432.A0A1U7ZGP6"/>
<dbReference type="GO" id="GO:0005634">
    <property type="term" value="C:nucleus"/>
    <property type="evidence" value="ECO:0000318"/>
    <property type="project" value="GO_Central"/>
</dbReference>
<feature type="region of interest" description="Disordered" evidence="5">
    <location>
        <begin position="275"/>
        <end position="367"/>
    </location>
</feature>
<organism evidence="7 8">
    <name type="scientific">Nelumbo nucifera</name>
    <name type="common">Sacred lotus</name>
    <dbReference type="NCBI Taxonomy" id="4432"/>
    <lineage>
        <taxon>Eukaryota</taxon>
        <taxon>Viridiplantae</taxon>
        <taxon>Streptophyta</taxon>
        <taxon>Embryophyta</taxon>
        <taxon>Tracheophyta</taxon>
        <taxon>Spermatophyta</taxon>
        <taxon>Magnoliopsida</taxon>
        <taxon>Proteales</taxon>
        <taxon>Nelumbonaceae</taxon>
        <taxon>Nelumbo</taxon>
    </lineage>
</organism>
<dbReference type="Gene3D" id="3.30.70.330">
    <property type="match status" value="1"/>
</dbReference>
<dbReference type="OMA" id="QEMHAED"/>
<dbReference type="InParanoid" id="A0A1U7ZGP6"/>
<dbReference type="Proteomes" id="UP000189703">
    <property type="component" value="Unplaced"/>
</dbReference>
<dbReference type="SMART" id="SM00360">
    <property type="entry name" value="RRM"/>
    <property type="match status" value="1"/>
</dbReference>
<evidence type="ECO:0000259" key="6">
    <source>
        <dbReference type="PROSITE" id="PS50102"/>
    </source>
</evidence>
<keyword evidence="2 4" id="KW-0694">RNA-binding</keyword>
<dbReference type="OrthoDB" id="21643at2759"/>
<evidence type="ECO:0000256" key="2">
    <source>
        <dbReference type="ARBA" id="ARBA00022884"/>
    </source>
</evidence>
<dbReference type="InterPro" id="IPR000504">
    <property type="entry name" value="RRM_dom"/>
</dbReference>
<evidence type="ECO:0000313" key="8">
    <source>
        <dbReference type="RefSeq" id="XP_010252149.1"/>
    </source>
</evidence>
<dbReference type="SUPFAM" id="SSF54928">
    <property type="entry name" value="RNA-binding domain, RBD"/>
    <property type="match status" value="1"/>
</dbReference>
<comment type="subcellular location">
    <subcellularLocation>
        <location evidence="1">Nucleus</location>
        <location evidence="1">Nucleolus</location>
    </subcellularLocation>
</comment>
<accession>A0A1U7ZGP6</accession>
<dbReference type="CDD" id="cd12226">
    <property type="entry name" value="RRM_NOL8"/>
    <property type="match status" value="1"/>
</dbReference>
<protein>
    <submittedName>
        <fullName evidence="8">Uncharacterized protein LOC104593828 isoform X1</fullName>
    </submittedName>
</protein>
<reference evidence="8" key="1">
    <citation type="submission" date="2025-08" db="UniProtKB">
        <authorList>
            <consortium name="RefSeq"/>
        </authorList>
    </citation>
    <scope>IDENTIFICATION</scope>
</reference>
<evidence type="ECO:0000256" key="5">
    <source>
        <dbReference type="SAM" id="MobiDB-lite"/>
    </source>
</evidence>
<dbReference type="RefSeq" id="XP_010252149.1">
    <property type="nucleotide sequence ID" value="XM_010253847.1"/>
</dbReference>
<gene>
    <name evidence="8" type="primary">LOC104593828</name>
</gene>
<feature type="region of interest" description="Disordered" evidence="5">
    <location>
        <begin position="380"/>
        <end position="415"/>
    </location>
</feature>
<dbReference type="InterPro" id="IPR034138">
    <property type="entry name" value="NOP8_RRM"/>
</dbReference>
<feature type="compositionally biased region" description="Basic and acidic residues" evidence="5">
    <location>
        <begin position="526"/>
        <end position="546"/>
    </location>
</feature>
<proteinExistence type="predicted"/>
<dbReference type="GeneID" id="104593828"/>
<feature type="compositionally biased region" description="Basic and acidic residues" evidence="5">
    <location>
        <begin position="334"/>
        <end position="367"/>
    </location>
</feature>
<dbReference type="AlphaFoldDB" id="A0A1U7ZGP6"/>
<sequence>MEGYEGSNVRTMTRIFVGGLGGSVMAEDLQKTFSSLGTVKAVDIVRTNGRSFAYMDFMPFSDKSLAKLFSTYNGCIWKGGRLRLEKAKEHYLVRLQREWAEAAELSSCVPNNNIDEDNNMGSSRKPKKLLTPEKMQLRIFFPRLQKVKSLPYGGTGKHKYSFQRVDVPSLPIHFCDCEEHLNASEITNGNRGTLEPESGVIGKEELNMMTLVMNKLFKREYNLNCTTENSVNRLGNGANSDQLVDDVAFNGSEADEETDVDNLVMNMVTSRNDGIGLTASRTKRTPLTELGSKVRQSQASKNEPTQKAFKPRKLKRKNGGHDDSDLTTNKKSHLLPEDESHQDDFASIRTEKKGHSRTYSEEAERLTEAQSVKLLESAFNKSAEEVNSETRSTEPGAVAENQSSKPNTQSTRGLSWVQKSSWRELVGEMGNSSFSISHILPAIPSIIQEPKKPDGMSTSHFTEIRHQSTVDQARNKYTGDSSKASGIGKDGIPKDKVTAPGGSSMMPSSEKEVTISSLEAVQSASEKNKQIVKDENNNTKTSEKKSNWIPKKRSLGEAGIAEFCTFMKSAVSEKEWMKTRAALSGSLKKNGQK</sequence>
<dbReference type="GO" id="GO:0003723">
    <property type="term" value="F:RNA binding"/>
    <property type="evidence" value="ECO:0007669"/>
    <property type="project" value="UniProtKB-UniRule"/>
</dbReference>
<dbReference type="KEGG" id="nnu:104593828"/>
<evidence type="ECO:0000256" key="4">
    <source>
        <dbReference type="PROSITE-ProRule" id="PRU00176"/>
    </source>
</evidence>